<keyword evidence="3" id="KW-0493">Microtubule</keyword>
<keyword evidence="9" id="KW-1185">Reference proteome</keyword>
<dbReference type="AlphaFoldDB" id="A0A7J7LSV9"/>
<evidence type="ECO:0000256" key="1">
    <source>
        <dbReference type="ARBA" id="ARBA00004245"/>
    </source>
</evidence>
<comment type="caution">
    <text evidence="6">Lacks conserved residue(s) required for the propagation of feature annotation.</text>
</comment>
<evidence type="ECO:0000256" key="3">
    <source>
        <dbReference type="ARBA" id="ARBA00022701"/>
    </source>
</evidence>
<dbReference type="InterPro" id="IPR027640">
    <property type="entry name" value="Kinesin-like_fam"/>
</dbReference>
<dbReference type="GO" id="GO:0005874">
    <property type="term" value="C:microtubule"/>
    <property type="evidence" value="ECO:0007669"/>
    <property type="project" value="UniProtKB-KW"/>
</dbReference>
<dbReference type="Gene3D" id="3.40.850.10">
    <property type="entry name" value="Kinesin motor domain"/>
    <property type="match status" value="1"/>
</dbReference>
<dbReference type="InterPro" id="IPR036961">
    <property type="entry name" value="Kinesin_motor_dom_sf"/>
</dbReference>
<gene>
    <name evidence="8" type="ORF">GIB67_018728</name>
</gene>
<name>A0A7J7LSV9_9MAGN</name>
<evidence type="ECO:0000259" key="7">
    <source>
        <dbReference type="PROSITE" id="PS50067"/>
    </source>
</evidence>
<dbReference type="InterPro" id="IPR001752">
    <property type="entry name" value="Kinesin_motor_dom"/>
</dbReference>
<dbReference type="Proteomes" id="UP000541444">
    <property type="component" value="Unassembled WGS sequence"/>
</dbReference>
<dbReference type="Pfam" id="PF00225">
    <property type="entry name" value="Kinesin"/>
    <property type="match status" value="1"/>
</dbReference>
<dbReference type="EMBL" id="JACGCM010002048">
    <property type="protein sequence ID" value="KAF6145622.1"/>
    <property type="molecule type" value="Genomic_DNA"/>
</dbReference>
<evidence type="ECO:0000256" key="2">
    <source>
        <dbReference type="ARBA" id="ARBA00022490"/>
    </source>
</evidence>
<evidence type="ECO:0000256" key="4">
    <source>
        <dbReference type="ARBA" id="ARBA00023175"/>
    </source>
</evidence>
<dbReference type="GO" id="GO:0003777">
    <property type="term" value="F:microtubule motor activity"/>
    <property type="evidence" value="ECO:0007669"/>
    <property type="project" value="InterPro"/>
</dbReference>
<evidence type="ECO:0000256" key="6">
    <source>
        <dbReference type="PROSITE-ProRule" id="PRU00283"/>
    </source>
</evidence>
<dbReference type="SUPFAM" id="SSF52540">
    <property type="entry name" value="P-loop containing nucleoside triphosphate hydrolases"/>
    <property type="match status" value="1"/>
</dbReference>
<proteinExistence type="inferred from homology"/>
<comment type="caution">
    <text evidence="8">The sequence shown here is derived from an EMBL/GenBank/DDBJ whole genome shotgun (WGS) entry which is preliminary data.</text>
</comment>
<sequence>MSSLAKGISEDFDMVTSRQQREQVVERLSSNGKDNNRNLTKIKVGVRKQPLNKKELSRIEEDIRTKATCFAYVHTGSGKTFTMQPLPIRAAEDIMRLLYHPTYRNQRFKLWFSFFEIYGGKLYDLLSDRRKLCMKEDGRQQVCIVGQQEFEVADVQIIKEYIEKGNAVRSTGSTGANEESSRSHAMLQLVIKKHCEVKESKRHKDENESKAWKVVGKTSYIDLAGSKRGADTTDNDRQTRTEGAKINKSLLALKECIRALDNDQIHIPFRGSKPTEVLHRVKSLSKSGNPKIDQTQNLLVPTIKESSSAPSLPLFVESKDSYSLQHSLSSSTFPVSEREASRNAFGSSQNSNVVLEEKVNTVSPTRRRGAREEKVEKQGFFFRNDGTRSDLLNVSSKKQSSFYFVPHDVGLRQHQPEPQYDENISVMLEEEEALIAAHRNEIENTMEIVREKMKGMVRYASLHAHLGRTGSK</sequence>
<evidence type="ECO:0000313" key="9">
    <source>
        <dbReference type="Proteomes" id="UP000541444"/>
    </source>
</evidence>
<dbReference type="SMART" id="SM00129">
    <property type="entry name" value="KISc"/>
    <property type="match status" value="1"/>
</dbReference>
<accession>A0A7J7LSV9</accession>
<comment type="similarity">
    <text evidence="6">Belongs to the TRAFAC class myosin-kinesin ATPase superfamily. Kinesin family.</text>
</comment>
<dbReference type="PROSITE" id="PS50067">
    <property type="entry name" value="KINESIN_MOTOR_2"/>
    <property type="match status" value="1"/>
</dbReference>
<reference evidence="8 9" key="1">
    <citation type="journal article" date="2020" name="IScience">
        <title>Genome Sequencing of the Endangered Kingdonia uniflora (Circaeasteraceae, Ranunculales) Reveals Potential Mechanisms of Evolutionary Specialization.</title>
        <authorList>
            <person name="Sun Y."/>
            <person name="Deng T."/>
            <person name="Zhang A."/>
            <person name="Moore M.J."/>
            <person name="Landis J.B."/>
            <person name="Lin N."/>
            <person name="Zhang H."/>
            <person name="Zhang X."/>
            <person name="Huang J."/>
            <person name="Zhang X."/>
            <person name="Sun H."/>
            <person name="Wang H."/>
        </authorList>
    </citation>
    <scope>NUCLEOTIDE SEQUENCE [LARGE SCALE GENOMIC DNA]</scope>
    <source>
        <strain evidence="8">TB1705</strain>
        <tissue evidence="8">Leaf</tissue>
    </source>
</reference>
<dbReference type="PANTHER" id="PTHR47971">
    <property type="entry name" value="KINESIN-RELATED PROTEIN 6"/>
    <property type="match status" value="1"/>
</dbReference>
<feature type="domain" description="Kinesin motor" evidence="7">
    <location>
        <begin position="67"/>
        <end position="278"/>
    </location>
</feature>
<evidence type="ECO:0000313" key="8">
    <source>
        <dbReference type="EMBL" id="KAF6145622.1"/>
    </source>
</evidence>
<keyword evidence="4" id="KW-0505">Motor protein</keyword>
<dbReference type="PRINTS" id="PR00380">
    <property type="entry name" value="KINESINHEAVY"/>
</dbReference>
<protein>
    <recommendedName>
        <fullName evidence="7">Kinesin motor domain-containing protein</fullName>
    </recommendedName>
</protein>
<keyword evidence="2" id="KW-0963">Cytoplasm</keyword>
<dbReference type="GO" id="GO:0008017">
    <property type="term" value="F:microtubule binding"/>
    <property type="evidence" value="ECO:0007669"/>
    <property type="project" value="InterPro"/>
</dbReference>
<keyword evidence="5" id="KW-0206">Cytoskeleton</keyword>
<evidence type="ECO:0000256" key="5">
    <source>
        <dbReference type="ARBA" id="ARBA00023212"/>
    </source>
</evidence>
<dbReference type="GO" id="GO:0007018">
    <property type="term" value="P:microtubule-based movement"/>
    <property type="evidence" value="ECO:0007669"/>
    <property type="project" value="InterPro"/>
</dbReference>
<dbReference type="InterPro" id="IPR027417">
    <property type="entry name" value="P-loop_NTPase"/>
</dbReference>
<dbReference type="PANTHER" id="PTHR47971:SF8">
    <property type="entry name" value="KINESIN-LIKE PROTEIN"/>
    <property type="match status" value="1"/>
</dbReference>
<dbReference type="GO" id="GO:0005524">
    <property type="term" value="F:ATP binding"/>
    <property type="evidence" value="ECO:0007669"/>
    <property type="project" value="InterPro"/>
</dbReference>
<dbReference type="OrthoDB" id="3176171at2759"/>
<dbReference type="GO" id="GO:0007019">
    <property type="term" value="P:microtubule depolymerization"/>
    <property type="evidence" value="ECO:0007669"/>
    <property type="project" value="TreeGrafter"/>
</dbReference>
<organism evidence="8 9">
    <name type="scientific">Kingdonia uniflora</name>
    <dbReference type="NCBI Taxonomy" id="39325"/>
    <lineage>
        <taxon>Eukaryota</taxon>
        <taxon>Viridiplantae</taxon>
        <taxon>Streptophyta</taxon>
        <taxon>Embryophyta</taxon>
        <taxon>Tracheophyta</taxon>
        <taxon>Spermatophyta</taxon>
        <taxon>Magnoliopsida</taxon>
        <taxon>Ranunculales</taxon>
        <taxon>Circaeasteraceae</taxon>
        <taxon>Kingdonia</taxon>
    </lineage>
</organism>
<comment type="subcellular location">
    <subcellularLocation>
        <location evidence="1">Cytoplasm</location>
        <location evidence="1">Cytoskeleton</location>
    </subcellularLocation>
</comment>